<protein>
    <submittedName>
        <fullName evidence="2">Uncharacterized protein</fullName>
    </submittedName>
</protein>
<name>A0A0A9E4R6_ARUDO</name>
<evidence type="ECO:0000313" key="2">
    <source>
        <dbReference type="EMBL" id="JAD92890.1"/>
    </source>
</evidence>
<organism evidence="2">
    <name type="scientific">Arundo donax</name>
    <name type="common">Giant reed</name>
    <name type="synonym">Donax arundinaceus</name>
    <dbReference type="NCBI Taxonomy" id="35708"/>
    <lineage>
        <taxon>Eukaryota</taxon>
        <taxon>Viridiplantae</taxon>
        <taxon>Streptophyta</taxon>
        <taxon>Embryophyta</taxon>
        <taxon>Tracheophyta</taxon>
        <taxon>Spermatophyta</taxon>
        <taxon>Magnoliopsida</taxon>
        <taxon>Liliopsida</taxon>
        <taxon>Poales</taxon>
        <taxon>Poaceae</taxon>
        <taxon>PACMAD clade</taxon>
        <taxon>Arundinoideae</taxon>
        <taxon>Arundineae</taxon>
        <taxon>Arundo</taxon>
    </lineage>
</organism>
<feature type="signal peptide" evidence="1">
    <location>
        <begin position="1"/>
        <end position="25"/>
    </location>
</feature>
<reference evidence="2" key="2">
    <citation type="journal article" date="2015" name="Data Brief">
        <title>Shoot transcriptome of the giant reed, Arundo donax.</title>
        <authorList>
            <person name="Barrero R.A."/>
            <person name="Guerrero F.D."/>
            <person name="Moolhuijzen P."/>
            <person name="Goolsby J.A."/>
            <person name="Tidwell J."/>
            <person name="Bellgard S.E."/>
            <person name="Bellgard M.I."/>
        </authorList>
    </citation>
    <scope>NUCLEOTIDE SEQUENCE</scope>
    <source>
        <tissue evidence="2">Shoot tissue taken approximately 20 cm above the soil surface</tissue>
    </source>
</reference>
<dbReference type="AlphaFoldDB" id="A0A0A9E4R6"/>
<accession>A0A0A9E4R6</accession>
<feature type="chain" id="PRO_5002064146" evidence="1">
    <location>
        <begin position="26"/>
        <end position="57"/>
    </location>
</feature>
<keyword evidence="1" id="KW-0732">Signal</keyword>
<sequence length="57" mass="6674">MLLFCLSRWLLFSAYLYMALLNCDGKKNLSMSVVMMYLIKLRGRVSLEVILCRNLIL</sequence>
<dbReference type="EMBL" id="GBRH01205005">
    <property type="protein sequence ID" value="JAD92890.1"/>
    <property type="molecule type" value="Transcribed_RNA"/>
</dbReference>
<proteinExistence type="predicted"/>
<reference evidence="2" key="1">
    <citation type="submission" date="2014-09" db="EMBL/GenBank/DDBJ databases">
        <authorList>
            <person name="Magalhaes I.L.F."/>
            <person name="Oliveira U."/>
            <person name="Santos F.R."/>
            <person name="Vidigal T.H.D.A."/>
            <person name="Brescovit A.D."/>
            <person name="Santos A.J."/>
        </authorList>
    </citation>
    <scope>NUCLEOTIDE SEQUENCE</scope>
    <source>
        <tissue evidence="2">Shoot tissue taken approximately 20 cm above the soil surface</tissue>
    </source>
</reference>
<evidence type="ECO:0000256" key="1">
    <source>
        <dbReference type="SAM" id="SignalP"/>
    </source>
</evidence>